<reference evidence="5 6" key="1">
    <citation type="submission" date="2025-05" db="UniProtKB">
        <authorList>
            <consortium name="RefSeq"/>
        </authorList>
    </citation>
    <scope>NUCLEOTIDE SEQUENCE [LARGE SCALE GENOMIC DNA]</scope>
    <source>
        <tissue evidence="6 7">Adult</tissue>
    </source>
</reference>
<dbReference type="SUPFAM" id="SSF56112">
    <property type="entry name" value="Protein kinase-like (PK-like)"/>
    <property type="match status" value="1"/>
</dbReference>
<dbReference type="Pfam" id="PF00069">
    <property type="entry name" value="Pkinase"/>
    <property type="match status" value="1"/>
</dbReference>
<organism evidence="5 9">
    <name type="scientific">Bactrocera dorsalis</name>
    <name type="common">Oriental fruit fly</name>
    <name type="synonym">Dacus dorsalis</name>
    <dbReference type="NCBI Taxonomy" id="27457"/>
    <lineage>
        <taxon>Eukaryota</taxon>
        <taxon>Metazoa</taxon>
        <taxon>Ecdysozoa</taxon>
        <taxon>Arthropoda</taxon>
        <taxon>Hexapoda</taxon>
        <taxon>Insecta</taxon>
        <taxon>Pterygota</taxon>
        <taxon>Neoptera</taxon>
        <taxon>Endopterygota</taxon>
        <taxon>Diptera</taxon>
        <taxon>Brachycera</taxon>
        <taxon>Muscomorpha</taxon>
        <taxon>Tephritoidea</taxon>
        <taxon>Tephritidae</taxon>
        <taxon>Bactrocera</taxon>
        <taxon>Bactrocera</taxon>
    </lineage>
</organism>
<dbReference type="PROSITE" id="PS50011">
    <property type="entry name" value="PROTEIN_KINASE_DOM"/>
    <property type="match status" value="1"/>
</dbReference>
<evidence type="ECO:0000313" key="9">
    <source>
        <dbReference type="RefSeq" id="XP_049315170.1"/>
    </source>
</evidence>
<dbReference type="PROSITE" id="PS00107">
    <property type="entry name" value="PROTEIN_KINASE_ATP"/>
    <property type="match status" value="1"/>
</dbReference>
<evidence type="ECO:0000256" key="3">
    <source>
        <dbReference type="PROSITE-ProRule" id="PRU10141"/>
    </source>
</evidence>
<dbReference type="Proteomes" id="UP001652620">
    <property type="component" value="Chromosome 1"/>
</dbReference>
<evidence type="ECO:0000256" key="2">
    <source>
        <dbReference type="ARBA" id="ARBA00022840"/>
    </source>
</evidence>
<evidence type="ECO:0000313" key="6">
    <source>
        <dbReference type="RefSeq" id="XP_049315153.1"/>
    </source>
</evidence>
<dbReference type="CDD" id="cd07830">
    <property type="entry name" value="STKc_MAK_like"/>
    <property type="match status" value="1"/>
</dbReference>
<dbReference type="Gene3D" id="3.30.200.20">
    <property type="entry name" value="Phosphorylase Kinase, domain 1"/>
    <property type="match status" value="1"/>
</dbReference>
<dbReference type="PANTHER" id="PTHR24055">
    <property type="entry name" value="MITOGEN-ACTIVATED PROTEIN KINASE"/>
    <property type="match status" value="1"/>
</dbReference>
<keyword evidence="5" id="KW-1185">Reference proteome</keyword>
<dbReference type="SMART" id="SM00220">
    <property type="entry name" value="S_TKc"/>
    <property type="match status" value="1"/>
</dbReference>
<dbReference type="InterPro" id="IPR050117">
    <property type="entry name" value="MAPK"/>
</dbReference>
<feature type="binding site" evidence="3">
    <location>
        <position position="33"/>
    </location>
    <ligand>
        <name>ATP</name>
        <dbReference type="ChEBI" id="CHEBI:30616"/>
    </ligand>
</feature>
<dbReference type="InterPro" id="IPR008271">
    <property type="entry name" value="Ser/Thr_kinase_AS"/>
</dbReference>
<dbReference type="InterPro" id="IPR017441">
    <property type="entry name" value="Protein_kinase_ATP_BS"/>
</dbReference>
<evidence type="ECO:0000259" key="4">
    <source>
        <dbReference type="PROSITE" id="PS50011"/>
    </source>
</evidence>
<dbReference type="RefSeq" id="XP_049315156.1">
    <property type="nucleotide sequence ID" value="XM_049459199.1"/>
</dbReference>
<evidence type="ECO:0000313" key="5">
    <source>
        <dbReference type="Proteomes" id="UP001652620"/>
    </source>
</evidence>
<dbReference type="GeneID" id="105221797"/>
<proteinExistence type="predicted"/>
<feature type="domain" description="Protein kinase" evidence="4">
    <location>
        <begin position="4"/>
        <end position="284"/>
    </location>
</feature>
<gene>
    <name evidence="6 7 8 9 10" type="primary">LOC105221797</name>
</gene>
<sequence>MNRYITLSQLGDGTYGTVVLAQRKDTGEKVAIKRMKRKYYSWEEAMNLREVKSLKKLSHPNIVKLKEVIRENDTLYFVFEYMKENLYQMIKDRDTHLPEPTLKSILFQVLTGLAFMHRHGFFHRDLKPENLLCSGPELIKIADFGLAREVRSRPPFTDYVSTRWYRAPEVLLHSTNYGSSIDLWAMGCIMAELYTFRPLFPGSSEVDQLFKICSVLGTPEKGEWPEGYRLAATIHFRYPECIKVPLNTIVTRCSQAGLDLLEDMLHYDPDKRPTAQQSLKYAYFHALKRISPTAAAKANVKLTAKYAAAAPAANINATTNANVNTNVNGRNAGQLPNLSNNVLPVQEKLQAVTELLQQGNRQHNNSNTINANNAVNATLNNNNNRGYNNMYARRAIIPLAQNPNQMQAPKISFLSINGADATRSTMPVQMTAVNAQQNSHTNNGMPANAINNAANRQFREQLEDNLSIKSGSIRYNTILAPSSHIYLNGGGEAALHKRSQENLAFTESINDIYLNRNTGQLQPPQPPNVSFNNSANPVGNIKAGVIYLANGHRNYALFETATKNAKNSAKINNYYLQTRPSLLNLDAVGKDAKVYNMFSKVVPKQAPPSNLIMRNTFEPNGDSNDYTKNNEQTVEKPLFERLGGEKKSTLPNGRNTELSKDDELDLILGSKIKTSAKRQRQRNGKANILLEDLFGHLSLDSDSETTKYPNTVPLTTQQQQTLAERNSNLPNGYSNETSLTEKSKMYIPSSIEVNNGSYADSLSTNASSISKDSLDPPTDDECQFWPIRVDPQSVEQTKAKMQPWDGTNKTEDEKLTAWMVAENGSLLEKKILNGLSDKNSSEWNTAYLNY</sequence>
<evidence type="ECO:0000313" key="10">
    <source>
        <dbReference type="RefSeq" id="XP_049315180.1"/>
    </source>
</evidence>
<evidence type="ECO:0000313" key="7">
    <source>
        <dbReference type="RefSeq" id="XP_049315156.1"/>
    </source>
</evidence>
<protein>
    <submittedName>
        <fullName evidence="6 7">Cyclin-dependent kinase-like 5 isoform X1</fullName>
    </submittedName>
</protein>
<name>A0ABM3K126_BACDO</name>
<dbReference type="Gene3D" id="1.10.510.10">
    <property type="entry name" value="Transferase(Phosphotransferase) domain 1"/>
    <property type="match status" value="1"/>
</dbReference>
<dbReference type="RefSeq" id="XP_049315170.1">
    <property type="nucleotide sequence ID" value="XM_049459213.1"/>
</dbReference>
<dbReference type="InterPro" id="IPR000719">
    <property type="entry name" value="Prot_kinase_dom"/>
</dbReference>
<keyword evidence="1 3" id="KW-0547">Nucleotide-binding</keyword>
<dbReference type="PROSITE" id="PS00108">
    <property type="entry name" value="PROTEIN_KINASE_ST"/>
    <property type="match status" value="1"/>
</dbReference>
<evidence type="ECO:0000313" key="8">
    <source>
        <dbReference type="RefSeq" id="XP_049315166.1"/>
    </source>
</evidence>
<dbReference type="InterPro" id="IPR011009">
    <property type="entry name" value="Kinase-like_dom_sf"/>
</dbReference>
<dbReference type="RefSeq" id="XP_049315166.1">
    <property type="nucleotide sequence ID" value="XM_049459209.1"/>
</dbReference>
<evidence type="ECO:0000256" key="1">
    <source>
        <dbReference type="ARBA" id="ARBA00022741"/>
    </source>
</evidence>
<dbReference type="RefSeq" id="XP_049315180.1">
    <property type="nucleotide sequence ID" value="XM_049459223.1"/>
</dbReference>
<dbReference type="RefSeq" id="XP_049315153.1">
    <property type="nucleotide sequence ID" value="XM_049459196.1"/>
</dbReference>
<keyword evidence="2 3" id="KW-0067">ATP-binding</keyword>
<accession>A0ABM3K126</accession>